<proteinExistence type="predicted"/>
<dbReference type="CDD" id="cd00105">
    <property type="entry name" value="KH-I"/>
    <property type="match status" value="3"/>
</dbReference>
<organism evidence="5 6">
    <name type="scientific">Discostella pseudostelligera</name>
    <dbReference type="NCBI Taxonomy" id="259834"/>
    <lineage>
        <taxon>Eukaryota</taxon>
        <taxon>Sar</taxon>
        <taxon>Stramenopiles</taxon>
        <taxon>Ochrophyta</taxon>
        <taxon>Bacillariophyta</taxon>
        <taxon>Coscinodiscophyceae</taxon>
        <taxon>Thalassiosirophycidae</taxon>
        <taxon>Stephanodiscales</taxon>
        <taxon>Stephanodiscaceae</taxon>
        <taxon>Discostella</taxon>
    </lineage>
</organism>
<dbReference type="Gene3D" id="3.30.1370.10">
    <property type="entry name" value="K Homology domain, type 1"/>
    <property type="match status" value="3"/>
</dbReference>
<dbReference type="PANTHER" id="PTHR10288">
    <property type="entry name" value="KH DOMAIN CONTAINING RNA BINDING PROTEIN"/>
    <property type="match status" value="1"/>
</dbReference>
<dbReference type="AlphaFoldDB" id="A0ABD3MWY3"/>
<feature type="domain" description="K Homology" evidence="4">
    <location>
        <begin position="276"/>
        <end position="347"/>
    </location>
</feature>
<evidence type="ECO:0000313" key="6">
    <source>
        <dbReference type="Proteomes" id="UP001530293"/>
    </source>
</evidence>
<feature type="region of interest" description="Disordered" evidence="3">
    <location>
        <begin position="210"/>
        <end position="281"/>
    </location>
</feature>
<evidence type="ECO:0000313" key="5">
    <source>
        <dbReference type="EMBL" id="KAL3768454.1"/>
    </source>
</evidence>
<dbReference type="GO" id="GO:0003723">
    <property type="term" value="F:RNA binding"/>
    <property type="evidence" value="ECO:0007669"/>
    <property type="project" value="UniProtKB-UniRule"/>
</dbReference>
<dbReference type="SMART" id="SM00322">
    <property type="entry name" value="KH"/>
    <property type="match status" value="3"/>
</dbReference>
<evidence type="ECO:0000256" key="3">
    <source>
        <dbReference type="SAM" id="MobiDB-lite"/>
    </source>
</evidence>
<feature type="compositionally biased region" description="Polar residues" evidence="3">
    <location>
        <begin position="218"/>
        <end position="229"/>
    </location>
</feature>
<feature type="domain" description="K Homology" evidence="4">
    <location>
        <begin position="360"/>
        <end position="431"/>
    </location>
</feature>
<evidence type="ECO:0000256" key="1">
    <source>
        <dbReference type="ARBA" id="ARBA00022737"/>
    </source>
</evidence>
<gene>
    <name evidence="5" type="ORF">ACHAWU_002670</name>
</gene>
<feature type="region of interest" description="Disordered" evidence="3">
    <location>
        <begin position="481"/>
        <end position="500"/>
    </location>
</feature>
<sequence>MVATRNKRKSSSPAASPATATRSSKRGKAAAEDPPAEDDPAAVAVEPETTNSSSKSAPTATDADDVEVAATTTKDDVEANDSVAVKSGGESEEVAADGIADVKVVPAETPTTDQPQQHEAEDDDCDAEASNNDKKAEADEVDASAAAAAEEVVADVKKEEEGKKEESNVGVGDSATDHSHQQADQAADVAYVIDTSPHVAATAAVDVVAKKEEKKEPTSTNAATASINDKVNKSNADKNADATSSKAPSSATTAPTTSKTNPTTTTTTASSSSSTPILEETDQLLPLHVGRVIGKGGEMIRDLQARSGCLRIDVDQNVPQNAPRIISYRGTRSAIDFAKQLVLMLCKTEQGKEANLPLGHAVSKTVHVPSNVIGKIIGRGGEMIRKLQGESMAKIQVDHTTTTPSGDRLITITGVQESVARAEEMIQFVCANPALDSMQGLDMFLREKAQAQYQQQYYPGGGGGGYPPFSHQQQLPPYPQGQFGGGGGGGGYPGAPPAAGPQFNNPSMVETDMFPCAKTYMGRVIGQKGVTINDLQKRSGCDIQINQNVPAGQDCQISIKGSRSGIEMAKQMLREIIEMGPNHPYAGGRELATLMSVSFNNMFPSH</sequence>
<feature type="compositionally biased region" description="Low complexity" evidence="3">
    <location>
        <begin position="242"/>
        <end position="276"/>
    </location>
</feature>
<keyword evidence="1" id="KW-0677">Repeat</keyword>
<dbReference type="SUPFAM" id="SSF54791">
    <property type="entry name" value="Eukaryotic type KH-domain (KH-domain type I)"/>
    <property type="match status" value="3"/>
</dbReference>
<dbReference type="EMBL" id="JALLBG020000064">
    <property type="protein sequence ID" value="KAL3768454.1"/>
    <property type="molecule type" value="Genomic_DNA"/>
</dbReference>
<accession>A0ABD3MWY3</accession>
<reference evidence="5 6" key="1">
    <citation type="submission" date="2024-10" db="EMBL/GenBank/DDBJ databases">
        <title>Updated reference genomes for cyclostephanoid diatoms.</title>
        <authorList>
            <person name="Roberts W.R."/>
            <person name="Alverson A.J."/>
        </authorList>
    </citation>
    <scope>NUCLEOTIDE SEQUENCE [LARGE SCALE GENOMIC DNA]</scope>
    <source>
        <strain evidence="5 6">AJA232-27</strain>
    </source>
</reference>
<feature type="compositionally biased region" description="Low complexity" evidence="3">
    <location>
        <begin position="11"/>
        <end position="22"/>
    </location>
</feature>
<dbReference type="Proteomes" id="UP001530293">
    <property type="component" value="Unassembled WGS sequence"/>
</dbReference>
<keyword evidence="6" id="KW-1185">Reference proteome</keyword>
<protein>
    <recommendedName>
        <fullName evidence="4">K Homology domain-containing protein</fullName>
    </recommendedName>
</protein>
<evidence type="ECO:0000256" key="2">
    <source>
        <dbReference type="PROSITE-ProRule" id="PRU00117"/>
    </source>
</evidence>
<feature type="compositionally biased region" description="Basic and acidic residues" evidence="3">
    <location>
        <begin position="230"/>
        <end position="240"/>
    </location>
</feature>
<feature type="compositionally biased region" description="Gly residues" evidence="3">
    <location>
        <begin position="482"/>
        <end position="493"/>
    </location>
</feature>
<feature type="region of interest" description="Disordered" evidence="3">
    <location>
        <begin position="1"/>
        <end position="188"/>
    </location>
</feature>
<evidence type="ECO:0000259" key="4">
    <source>
        <dbReference type="SMART" id="SM00322"/>
    </source>
</evidence>
<dbReference type="Pfam" id="PF00013">
    <property type="entry name" value="KH_1"/>
    <property type="match status" value="3"/>
</dbReference>
<name>A0ABD3MWY3_9STRA</name>
<dbReference type="PROSITE" id="PS50084">
    <property type="entry name" value="KH_TYPE_1"/>
    <property type="match status" value="3"/>
</dbReference>
<dbReference type="InterPro" id="IPR036612">
    <property type="entry name" value="KH_dom_type_1_sf"/>
</dbReference>
<comment type="caution">
    <text evidence="5">The sequence shown here is derived from an EMBL/GenBank/DDBJ whole genome shotgun (WGS) entry which is preliminary data.</text>
</comment>
<feature type="compositionally biased region" description="Basic residues" evidence="3">
    <location>
        <begin position="1"/>
        <end position="10"/>
    </location>
</feature>
<feature type="compositionally biased region" description="Basic and acidic residues" evidence="3">
    <location>
        <begin position="154"/>
        <end position="167"/>
    </location>
</feature>
<feature type="domain" description="K Homology" evidence="4">
    <location>
        <begin position="508"/>
        <end position="578"/>
    </location>
</feature>
<dbReference type="InterPro" id="IPR004088">
    <property type="entry name" value="KH_dom_type_1"/>
</dbReference>
<keyword evidence="2" id="KW-0694">RNA-binding</keyword>
<dbReference type="InterPro" id="IPR004087">
    <property type="entry name" value="KH_dom"/>
</dbReference>